<dbReference type="AlphaFoldDB" id="A0A0S7BXX2"/>
<dbReference type="SUPFAM" id="SSF55347">
    <property type="entry name" value="Glyceraldehyde-3-phosphate dehydrogenase-like, C-terminal domain"/>
    <property type="match status" value="1"/>
</dbReference>
<dbReference type="OrthoDB" id="9803304at2"/>
<dbReference type="Proteomes" id="UP000053370">
    <property type="component" value="Unassembled WGS sequence"/>
</dbReference>
<dbReference type="Pfam" id="PF02800">
    <property type="entry name" value="Gp_dh_C"/>
    <property type="match status" value="1"/>
</dbReference>
<feature type="site" description="Activates thiol group during catalysis" evidence="6">
    <location>
        <position position="190"/>
    </location>
</feature>
<feature type="binding site" evidence="5">
    <location>
        <position position="131"/>
    </location>
    <ligand>
        <name>NAD(+)</name>
        <dbReference type="ChEBI" id="CHEBI:57540"/>
    </ligand>
</feature>
<dbReference type="PIRSF" id="PIRSF000149">
    <property type="entry name" value="GAP_DH"/>
    <property type="match status" value="1"/>
</dbReference>
<feature type="binding site" evidence="5">
    <location>
        <position position="36"/>
    </location>
    <ligand>
        <name>NAD(+)</name>
        <dbReference type="ChEBI" id="CHEBI:57540"/>
    </ligand>
</feature>
<dbReference type="GO" id="GO:0016620">
    <property type="term" value="F:oxidoreductase activity, acting on the aldehyde or oxo group of donors, NAD or NADP as acceptor"/>
    <property type="evidence" value="ECO:0007669"/>
    <property type="project" value="InterPro"/>
</dbReference>
<dbReference type="EMBL" id="DF968181">
    <property type="protein sequence ID" value="GAP41513.1"/>
    <property type="molecule type" value="Genomic_DNA"/>
</dbReference>
<dbReference type="NCBIfam" id="TIGR01534">
    <property type="entry name" value="GAPDH-I"/>
    <property type="match status" value="1"/>
</dbReference>
<reference evidence="10" key="1">
    <citation type="journal article" date="2015" name="Genome Announc.">
        <title>Draft Genome Sequence of Anaerolineae Strain TC1, a Novel Isolate from a Methanogenic Wastewater Treatment System.</title>
        <authorList>
            <person name="Matsuura N."/>
            <person name="Tourlousse D.M."/>
            <person name="Sun L."/>
            <person name="Toyonaga M."/>
            <person name="Kuroda K."/>
            <person name="Ohashi A."/>
            <person name="Cruz R."/>
            <person name="Yamaguchi T."/>
            <person name="Sekiguchi Y."/>
        </authorList>
    </citation>
    <scope>NUCLEOTIDE SEQUENCE [LARGE SCALE GENOMIC DNA]</scope>
    <source>
        <strain evidence="10">TC1</strain>
    </source>
</reference>
<feature type="binding site" evidence="5">
    <location>
        <begin position="12"/>
        <end position="13"/>
    </location>
    <ligand>
        <name>NAD(+)</name>
        <dbReference type="ChEBI" id="CHEBI:57540"/>
    </ligand>
</feature>
<dbReference type="InterPro" id="IPR020831">
    <property type="entry name" value="GlycerAld/Erythrose_P_DH"/>
</dbReference>
<dbReference type="RefSeq" id="WP_062282884.1">
    <property type="nucleotide sequence ID" value="NZ_DF968181.1"/>
</dbReference>
<evidence type="ECO:0000256" key="8">
    <source>
        <dbReference type="RuleBase" id="RU361160"/>
    </source>
</evidence>
<dbReference type="FunFam" id="3.40.50.720:FF:000001">
    <property type="entry name" value="Glyceraldehyde-3-phosphate dehydrogenase"/>
    <property type="match status" value="1"/>
</dbReference>
<feature type="active site" description="Nucleophile" evidence="3">
    <location>
        <position position="163"/>
    </location>
</feature>
<dbReference type="InterPro" id="IPR020828">
    <property type="entry name" value="GlycerAld_3-P_DH_NAD(P)-bd"/>
</dbReference>
<dbReference type="PATRIC" id="fig|1678840.3.peg.2976"/>
<proteinExistence type="inferred from homology"/>
<dbReference type="STRING" id="1678840.ATC1_131505"/>
<dbReference type="Gene3D" id="3.30.360.10">
    <property type="entry name" value="Dihydrodipicolinate Reductase, domain 2"/>
    <property type="match status" value="1"/>
</dbReference>
<keyword evidence="2 8" id="KW-0560">Oxidoreductase</keyword>
<dbReference type="PROSITE" id="PS00071">
    <property type="entry name" value="GAPDH"/>
    <property type="match status" value="1"/>
</dbReference>
<gene>
    <name evidence="10" type="ORF">ATC1_131505</name>
</gene>
<evidence type="ECO:0000256" key="6">
    <source>
        <dbReference type="PIRSR" id="PIRSR000149-4"/>
    </source>
</evidence>
<keyword evidence="5" id="KW-0520">NAD</keyword>
<name>A0A0S7BXX2_9CHLR</name>
<dbReference type="CDD" id="cd18126">
    <property type="entry name" value="GAPDH_I_C"/>
    <property type="match status" value="1"/>
</dbReference>
<dbReference type="InterPro" id="IPR036291">
    <property type="entry name" value="NAD(P)-bd_dom_sf"/>
</dbReference>
<dbReference type="Pfam" id="PF00044">
    <property type="entry name" value="Gp_dh_N"/>
    <property type="match status" value="1"/>
</dbReference>
<evidence type="ECO:0000256" key="2">
    <source>
        <dbReference type="ARBA" id="ARBA00023002"/>
    </source>
</evidence>
<evidence type="ECO:0000256" key="4">
    <source>
        <dbReference type="PIRSR" id="PIRSR000149-2"/>
    </source>
</evidence>
<comment type="similarity">
    <text evidence="1 7">Belongs to the glyceraldehyde-3-phosphate dehydrogenase family.</text>
</comment>
<evidence type="ECO:0000259" key="9">
    <source>
        <dbReference type="SMART" id="SM00846"/>
    </source>
</evidence>
<keyword evidence="11" id="KW-1185">Reference proteome</keyword>
<feature type="binding site" evidence="4">
    <location>
        <begin position="222"/>
        <end position="223"/>
    </location>
    <ligand>
        <name>D-glyceraldehyde 3-phosphate</name>
        <dbReference type="ChEBI" id="CHEBI:59776"/>
    </ligand>
</feature>
<organism evidence="10">
    <name type="scientific">Flexilinea flocculi</name>
    <dbReference type="NCBI Taxonomy" id="1678840"/>
    <lineage>
        <taxon>Bacteria</taxon>
        <taxon>Bacillati</taxon>
        <taxon>Chloroflexota</taxon>
        <taxon>Anaerolineae</taxon>
        <taxon>Anaerolineales</taxon>
        <taxon>Anaerolineaceae</taxon>
        <taxon>Flexilinea</taxon>
    </lineage>
</organism>
<dbReference type="FunFam" id="3.30.360.10:FF:000002">
    <property type="entry name" value="Glyceraldehyde-3-phosphate dehydrogenase"/>
    <property type="match status" value="1"/>
</dbReference>
<dbReference type="GO" id="GO:0006006">
    <property type="term" value="P:glucose metabolic process"/>
    <property type="evidence" value="ECO:0007669"/>
    <property type="project" value="InterPro"/>
</dbReference>
<accession>A0A0S7BXX2</accession>
<dbReference type="PRINTS" id="PR00078">
    <property type="entry name" value="G3PDHDRGNASE"/>
</dbReference>
<feature type="binding site" evidence="4">
    <location>
        <position position="245"/>
    </location>
    <ligand>
        <name>D-glyceraldehyde 3-phosphate</name>
        <dbReference type="ChEBI" id="CHEBI:59776"/>
    </ligand>
</feature>
<dbReference type="EC" id="1.2.1.-" evidence="8"/>
<keyword evidence="5" id="KW-0547">Nucleotide-binding</keyword>
<feature type="domain" description="Glyceraldehyde 3-phosphate dehydrogenase NAD(P) binding" evidence="9">
    <location>
        <begin position="3"/>
        <end position="163"/>
    </location>
</feature>
<evidence type="ECO:0000256" key="3">
    <source>
        <dbReference type="PIRSR" id="PIRSR000149-1"/>
    </source>
</evidence>
<evidence type="ECO:0000313" key="11">
    <source>
        <dbReference type="Proteomes" id="UP000053370"/>
    </source>
</evidence>
<sequence>MTVKVGINGFGRIGRQVLKSLIENYSKDLEVVAINDLFDTKANAHLFKYDSTYGIFNGSVAVEGNDLVINGNTIKVFAEKDPANLPWKALGVDIVIESTGIFTDAIGDPEKGKPGANVHILKGGAKKVIISAPAKNEDITIVMGVNDDKYDPAKHHIISNASCTTNCLAPAAKIINDAFGIEYGLMTTIHSYTNDQVILDQGHKKEMRRSRAAGLNIIPTTTGAAKALALVIPELKGRFDGYSLRVPTPTVSIVDFVCNIKKETTKEEVNALFHSAADGALKGILGVTDGNYSDPLVSSDFRGDSRSSIVDCAQTTVMGGKLLKVVSWYDNEWGYSNRACDLALMVSKSL</sequence>
<dbReference type="InterPro" id="IPR020830">
    <property type="entry name" value="GlycerAld_3-P_DH_AS"/>
</dbReference>
<dbReference type="SMART" id="SM00846">
    <property type="entry name" value="Gp_dh_N"/>
    <property type="match status" value="1"/>
</dbReference>
<evidence type="ECO:0000256" key="5">
    <source>
        <dbReference type="PIRSR" id="PIRSR000149-3"/>
    </source>
</evidence>
<dbReference type="Gene3D" id="3.40.50.720">
    <property type="entry name" value="NAD(P)-binding Rossmann-like Domain"/>
    <property type="match status" value="1"/>
</dbReference>
<evidence type="ECO:0000256" key="1">
    <source>
        <dbReference type="ARBA" id="ARBA00007406"/>
    </source>
</evidence>
<evidence type="ECO:0000256" key="7">
    <source>
        <dbReference type="RuleBase" id="RU000397"/>
    </source>
</evidence>
<feature type="binding site" evidence="5">
    <location>
        <position position="331"/>
    </location>
    <ligand>
        <name>NAD(+)</name>
        <dbReference type="ChEBI" id="CHEBI:57540"/>
    </ligand>
</feature>
<feature type="binding site" evidence="4">
    <location>
        <begin position="162"/>
        <end position="164"/>
    </location>
    <ligand>
        <name>D-glyceraldehyde 3-phosphate</name>
        <dbReference type="ChEBI" id="CHEBI:59776"/>
    </ligand>
</feature>
<dbReference type="SUPFAM" id="SSF51735">
    <property type="entry name" value="NAD(P)-binding Rossmann-fold domains"/>
    <property type="match status" value="1"/>
</dbReference>
<protein>
    <recommendedName>
        <fullName evidence="8">Glyceraldehyde-3-phosphate dehydrogenase</fullName>
        <ecNumber evidence="8">1.2.1.-</ecNumber>
    </recommendedName>
</protein>
<evidence type="ECO:0000313" key="10">
    <source>
        <dbReference type="EMBL" id="GAP41513.1"/>
    </source>
</evidence>
<dbReference type="InterPro" id="IPR006424">
    <property type="entry name" value="Glyceraldehyde-3-P_DH_1"/>
</dbReference>
<dbReference type="InterPro" id="IPR020829">
    <property type="entry name" value="GlycerAld_3-P_DH_cat"/>
</dbReference>
<feature type="binding site" evidence="4">
    <location>
        <position position="193"/>
    </location>
    <ligand>
        <name>D-glyceraldehyde 3-phosphate</name>
        <dbReference type="ChEBI" id="CHEBI:59776"/>
    </ligand>
</feature>
<dbReference type="PANTHER" id="PTHR43148">
    <property type="entry name" value="GLYCERALDEHYDE-3-PHOSPHATE DEHYDROGENASE 2"/>
    <property type="match status" value="1"/>
</dbReference>
<dbReference type="GO" id="GO:0051287">
    <property type="term" value="F:NAD binding"/>
    <property type="evidence" value="ECO:0007669"/>
    <property type="project" value="InterPro"/>
</dbReference>
<dbReference type="GO" id="GO:0050661">
    <property type="term" value="F:NADP binding"/>
    <property type="evidence" value="ECO:0007669"/>
    <property type="project" value="InterPro"/>
</dbReference>
<dbReference type="CDD" id="cd05214">
    <property type="entry name" value="GAPDH_I_N"/>
    <property type="match status" value="1"/>
</dbReference>